<comment type="caution">
    <text evidence="1">The sequence shown here is derived from an EMBL/GenBank/DDBJ whole genome shotgun (WGS) entry which is preliminary data.</text>
</comment>
<dbReference type="AlphaFoldDB" id="A0A8J7Z114"/>
<dbReference type="EMBL" id="WVIE01000001">
    <property type="protein sequence ID" value="NDJ15791.1"/>
    <property type="molecule type" value="Genomic_DNA"/>
</dbReference>
<evidence type="ECO:0000313" key="1">
    <source>
        <dbReference type="EMBL" id="NDJ15791.1"/>
    </source>
</evidence>
<protein>
    <submittedName>
        <fullName evidence="1">Uncharacterized protein</fullName>
    </submittedName>
</protein>
<keyword evidence="2" id="KW-1185">Reference proteome</keyword>
<dbReference type="Proteomes" id="UP000646053">
    <property type="component" value="Unassembled WGS sequence"/>
</dbReference>
<organism evidence="1 2">
    <name type="scientific">Myxacorys almedinensis A</name>
    <dbReference type="NCBI Taxonomy" id="2690445"/>
    <lineage>
        <taxon>Bacteria</taxon>
        <taxon>Bacillati</taxon>
        <taxon>Cyanobacteriota</taxon>
        <taxon>Cyanophyceae</taxon>
        <taxon>Leptolyngbyales</taxon>
        <taxon>Leptolyngbyaceae</taxon>
        <taxon>Myxacorys</taxon>
        <taxon>Myxacorys almedinensis</taxon>
    </lineage>
</organism>
<proteinExistence type="predicted"/>
<reference evidence="1" key="1">
    <citation type="submission" date="2019-12" db="EMBL/GenBank/DDBJ databases">
        <title>High-Quality draft genome sequences of three cyanobacteria isolated from the limestone walls of the Old Cathedral of Coimbra.</title>
        <authorList>
            <person name="Tiago I."/>
            <person name="Soares F."/>
            <person name="Portugal A."/>
        </authorList>
    </citation>
    <scope>NUCLEOTIDE SEQUENCE</scope>
    <source>
        <strain evidence="1">A</strain>
    </source>
</reference>
<accession>A0A8J7Z114</accession>
<sequence length="65" mass="7187">MGNVNVSLAPSFPSFLPRSELKITLQSLWLWANQTPVSVKPLAVKRTPIEAMVLRLMAVGNQPKN</sequence>
<evidence type="ECO:0000313" key="2">
    <source>
        <dbReference type="Proteomes" id="UP000646053"/>
    </source>
</evidence>
<name>A0A8J7Z114_9CYAN</name>
<gene>
    <name evidence="1" type="ORF">GS601_00555</name>
</gene>